<accession>K2Q402</accession>
<gene>
    <name evidence="1" type="ORF">QWE_07251</name>
</gene>
<keyword evidence="2" id="KW-1185">Reference proteome</keyword>
<sequence>MQHDPAKILELHVVIALGCLRRTTIRSYAGRGQSRRRDLHLIPSMAEAVAHHVTSSLHFEKDGAAVILSRITRHIEVVLQSVSDAEAREWAGIDANQRDLARNAIGSRISLRLQERYAVLSNRRSAIVPASGVWCGLPSAESD</sequence>
<comment type="caution">
    <text evidence="1">The sequence shown here is derived from an EMBL/GenBank/DDBJ whole genome shotgun (WGS) entry which is preliminary data.</text>
</comment>
<reference evidence="1 2" key="1">
    <citation type="journal article" date="2012" name="J. Bacteriol.">
        <title>Draft Genome Sequence of Agrobacterium albertimagni Strain AOL15.</title>
        <authorList>
            <person name="Trimble W.L."/>
            <person name="Phung le T."/>
            <person name="Meyer F."/>
            <person name="Gilbert J.A."/>
            <person name="Silver S."/>
        </authorList>
    </citation>
    <scope>NUCLEOTIDE SEQUENCE [LARGE SCALE GENOMIC DNA]</scope>
    <source>
        <strain evidence="1 2">AOL15</strain>
    </source>
</reference>
<dbReference type="PATRIC" id="fig|1156935.5.peg.1459"/>
<organism evidence="1 2">
    <name type="scientific">Agrobacterium albertimagni AOL15</name>
    <dbReference type="NCBI Taxonomy" id="1156935"/>
    <lineage>
        <taxon>Bacteria</taxon>
        <taxon>Pseudomonadati</taxon>
        <taxon>Pseudomonadota</taxon>
        <taxon>Alphaproteobacteria</taxon>
        <taxon>Hyphomicrobiales</taxon>
        <taxon>Rhizobiaceae</taxon>
        <taxon>Rhizobium/Agrobacterium group</taxon>
        <taxon>Agrobacterium</taxon>
    </lineage>
</organism>
<dbReference type="EMBL" id="ALJF01000006">
    <property type="protein sequence ID" value="EKF59880.1"/>
    <property type="molecule type" value="Genomic_DNA"/>
</dbReference>
<dbReference type="AlphaFoldDB" id="K2Q402"/>
<evidence type="ECO:0000313" key="1">
    <source>
        <dbReference type="EMBL" id="EKF59880.1"/>
    </source>
</evidence>
<dbReference type="Proteomes" id="UP000007123">
    <property type="component" value="Unassembled WGS sequence"/>
</dbReference>
<proteinExistence type="predicted"/>
<evidence type="ECO:0000313" key="2">
    <source>
        <dbReference type="Proteomes" id="UP000007123"/>
    </source>
</evidence>
<name>K2Q402_9HYPH</name>
<protein>
    <submittedName>
        <fullName evidence="1">Uncharacterized protein</fullName>
    </submittedName>
</protein>